<evidence type="ECO:0008006" key="4">
    <source>
        <dbReference type="Google" id="ProtNLM"/>
    </source>
</evidence>
<evidence type="ECO:0000256" key="1">
    <source>
        <dbReference type="SAM" id="MobiDB-lite"/>
    </source>
</evidence>
<accession>A0A1M6EI20</accession>
<protein>
    <recommendedName>
        <fullName evidence="4">Extracellular solute-binding protein</fullName>
    </recommendedName>
</protein>
<dbReference type="Proteomes" id="UP000184452">
    <property type="component" value="Unassembled WGS sequence"/>
</dbReference>
<gene>
    <name evidence="2" type="ORF">SAMN05421803_102288</name>
</gene>
<keyword evidence="3" id="KW-1185">Reference proteome</keyword>
<feature type="region of interest" description="Disordered" evidence="1">
    <location>
        <begin position="365"/>
        <end position="392"/>
    </location>
</feature>
<dbReference type="STRING" id="758803.SAMN05421803_102288"/>
<evidence type="ECO:0000313" key="3">
    <source>
        <dbReference type="Proteomes" id="UP000184452"/>
    </source>
</evidence>
<organism evidence="2 3">
    <name type="scientific">Nocardiopsis flavescens</name>
    <dbReference type="NCBI Taxonomy" id="758803"/>
    <lineage>
        <taxon>Bacteria</taxon>
        <taxon>Bacillati</taxon>
        <taxon>Actinomycetota</taxon>
        <taxon>Actinomycetes</taxon>
        <taxon>Streptosporangiales</taxon>
        <taxon>Nocardiopsidaceae</taxon>
        <taxon>Nocardiopsis</taxon>
    </lineage>
</organism>
<sequence>MSPLHLPPGWRARALLGAAAAVVVALVVAIGAVLADRWSGGTTVVEGVVGSEKVDFFRDERVVARLAELGYEVRVRPRGSRLMARDADGADFVSPGSDTAADHIRRDNGASTEYRLFSTPMVVLSYEPLAESLREAGVARRAEEDGTWSFDVAAYLELTAERTRWRDLPGDSVGSDNRNEVLVRTTDPRTSNSAGMYAAVLSYLLNDEEVVPPGGPDPEITDRLSGLFLAQGQPPESSQQPFEQFRDLGPGHTPLLWAYEAQYVHAMVNGPALPQDAVLMYPEPTVYSVHTLVPLTEAGDRVGALLADDPELRALATRHGFRAEGGDAFADLVAEHGLPVRTRVDDVVNTPTYEALEALLSGIEDAYDDSGMSPPAPEERRPAGGRDRGEGA</sequence>
<dbReference type="OrthoDB" id="5418945at2"/>
<evidence type="ECO:0000313" key="2">
    <source>
        <dbReference type="EMBL" id="SHI85116.1"/>
    </source>
</evidence>
<reference evidence="2 3" key="1">
    <citation type="submission" date="2016-11" db="EMBL/GenBank/DDBJ databases">
        <authorList>
            <person name="Jaros S."/>
            <person name="Januszkiewicz K."/>
            <person name="Wedrychowicz H."/>
        </authorList>
    </citation>
    <scope>NUCLEOTIDE SEQUENCE [LARGE SCALE GENOMIC DNA]</scope>
    <source>
        <strain evidence="2 3">CGMCC 4.5723</strain>
    </source>
</reference>
<feature type="compositionally biased region" description="Basic and acidic residues" evidence="1">
    <location>
        <begin position="377"/>
        <end position="392"/>
    </location>
</feature>
<dbReference type="EMBL" id="FQZK01000002">
    <property type="protein sequence ID" value="SHI85116.1"/>
    <property type="molecule type" value="Genomic_DNA"/>
</dbReference>
<proteinExistence type="predicted"/>
<dbReference type="RefSeq" id="WP_073376118.1">
    <property type="nucleotide sequence ID" value="NZ_FQZK01000002.1"/>
</dbReference>
<dbReference type="AlphaFoldDB" id="A0A1M6EI20"/>
<name>A0A1M6EI20_9ACTN</name>